<dbReference type="RefSeq" id="YP_010059670.1">
    <property type="nucleotide sequence ID" value="NC_054726.1"/>
</dbReference>
<dbReference type="KEGG" id="vg:64766902"/>
<reference evidence="1 2" key="1">
    <citation type="submission" date="2019-10" db="EMBL/GenBank/DDBJ databases">
        <authorList>
            <person name="Garlena R.A."/>
            <person name="Russell D.A."/>
            <person name="Pope W.H."/>
            <person name="Jacobs-Sera D."/>
            <person name="Hatfull G.F."/>
        </authorList>
    </citation>
    <scope>NUCLEOTIDE SEQUENCE [LARGE SCALE GENOMIC DNA]</scope>
</reference>
<gene>
    <name evidence="1" type="primary">195</name>
    <name evidence="1" type="ORF">SEA_STORMAGEDDON_195</name>
</gene>
<evidence type="ECO:0000313" key="1">
    <source>
        <dbReference type="EMBL" id="QGJ95055.1"/>
    </source>
</evidence>
<evidence type="ECO:0000313" key="2">
    <source>
        <dbReference type="Proteomes" id="UP000423065"/>
    </source>
</evidence>
<accession>A0A649VSS2</accession>
<sequence length="252" mass="26796">MAELKWLGPPGSGNSAEVITRDDVTAKKGTAMSAAQIDAQISAALTGYSLKTYVDSQDSPKALLSYVNSRDATKLTREMRGAPNGALPLDASGMIPKAYLNNNYPAFNKAVRGYYSPASYVSTNWTSLTTQNAQKLCADITIPDPGYPYLIIPYGYWECQVNSASGDNTYPEINVRVGTRVIGRGVGALNIIEPHNCTIGPYDTVGTPFTGTQTVTCHGGRWRPSGSNTTSISIFGASTATPPKLILFLAAA</sequence>
<organism evidence="1 2">
    <name type="scientific">Gordonia phage Stormageddon</name>
    <dbReference type="NCBI Taxonomy" id="2656541"/>
    <lineage>
        <taxon>Viruses</taxon>
        <taxon>Duplodnaviria</taxon>
        <taxon>Heunggongvirae</taxon>
        <taxon>Uroviricota</taxon>
        <taxon>Caudoviricetes</taxon>
        <taxon>Stormageddonvirus</taxon>
        <taxon>Stormageddonvirus Stormageddon</taxon>
    </lineage>
</organism>
<name>A0A649VSS2_9CAUD</name>
<protein>
    <submittedName>
        <fullName evidence="1">Uncharacterized protein</fullName>
    </submittedName>
</protein>
<dbReference type="EMBL" id="MN586040">
    <property type="protein sequence ID" value="QGJ95055.1"/>
    <property type="molecule type" value="Genomic_DNA"/>
</dbReference>
<dbReference type="GeneID" id="64766902"/>
<keyword evidence="2" id="KW-1185">Reference proteome</keyword>
<dbReference type="Proteomes" id="UP000423065">
    <property type="component" value="Segment"/>
</dbReference>
<proteinExistence type="predicted"/>